<feature type="transmembrane region" description="Helical" evidence="12">
    <location>
        <begin position="363"/>
        <end position="387"/>
    </location>
</feature>
<evidence type="ECO:0000256" key="2">
    <source>
        <dbReference type="ARBA" id="ARBA00004141"/>
    </source>
</evidence>
<evidence type="ECO:0000256" key="12">
    <source>
        <dbReference type="RuleBase" id="RU003297"/>
    </source>
</evidence>
<keyword evidence="12" id="KW-0679">Respiratory chain</keyword>
<keyword evidence="9 12" id="KW-0520">NAD</keyword>
<feature type="transmembrane region" description="Helical" evidence="12">
    <location>
        <begin position="246"/>
        <end position="269"/>
    </location>
</feature>
<dbReference type="PANTHER" id="PTHR43507">
    <property type="entry name" value="NADH-UBIQUINONE OXIDOREDUCTASE CHAIN 4"/>
    <property type="match status" value="1"/>
</dbReference>
<dbReference type="InterPro" id="IPR001750">
    <property type="entry name" value="ND/Mrp_TM"/>
</dbReference>
<evidence type="ECO:0000256" key="3">
    <source>
        <dbReference type="ARBA" id="ARBA00009025"/>
    </source>
</evidence>
<comment type="similarity">
    <text evidence="3 12">Belongs to the complex I subunit 4 family.</text>
</comment>
<evidence type="ECO:0000256" key="4">
    <source>
        <dbReference type="ARBA" id="ARBA00012944"/>
    </source>
</evidence>
<dbReference type="GO" id="GO:0042773">
    <property type="term" value="P:ATP synthesis coupled electron transport"/>
    <property type="evidence" value="ECO:0007669"/>
    <property type="project" value="InterPro"/>
</dbReference>
<feature type="transmembrane region" description="Helical" evidence="12">
    <location>
        <begin position="486"/>
        <end position="503"/>
    </location>
</feature>
<comment type="function">
    <text evidence="1">Core subunit of the mitochondrial membrane respiratory chain NADH dehydrogenase (Complex I) that is believed to belong to the minimal assembly required for catalysis. Complex I functions in the transfer of electrons from NADH to the respiratory chain. The immediate electron acceptor for the enzyme is believed to be ubiquinone.</text>
</comment>
<evidence type="ECO:0000256" key="8">
    <source>
        <dbReference type="ARBA" id="ARBA00022989"/>
    </source>
</evidence>
<feature type="domain" description="NADH:quinone oxidoreductase/Mrp antiporter transmembrane" evidence="13">
    <location>
        <begin position="155"/>
        <end position="449"/>
    </location>
</feature>
<evidence type="ECO:0000256" key="1">
    <source>
        <dbReference type="ARBA" id="ARBA00003257"/>
    </source>
</evidence>
<comment type="subcellular location">
    <subcellularLocation>
        <location evidence="2">Membrane</location>
        <topology evidence="2">Multi-pass membrane protein</topology>
    </subcellularLocation>
    <subcellularLocation>
        <location evidence="12">Mitochondrion membrane</location>
        <topology evidence="12">Multi-pass membrane protein</topology>
    </subcellularLocation>
</comment>
<dbReference type="PANTHER" id="PTHR43507:SF1">
    <property type="entry name" value="NADH-UBIQUINONE OXIDOREDUCTASE CHAIN 4"/>
    <property type="match status" value="1"/>
</dbReference>
<evidence type="ECO:0000256" key="5">
    <source>
        <dbReference type="ARBA" id="ARBA00021006"/>
    </source>
</evidence>
<reference evidence="14" key="1">
    <citation type="submission" date="2015-07" db="EMBL/GenBank/DDBJ databases">
        <title>Morphology and the mitochondrial genome of the green algal strain YC001 (Sphaeropleales, Chlorophyta).</title>
        <authorList>
            <person name="Lee H.-G."/>
            <person name="Song H.J."/>
            <person name="Kim D.-S."/>
            <person name="Cho C.H."/>
            <person name="La H.-J."/>
            <person name="Oh H.-M."/>
            <person name="Yoon H.S."/>
        </authorList>
    </citation>
    <scope>NUCLEOTIDE SEQUENCE</scope>
    <source>
        <strain evidence="14">YC001</strain>
    </source>
</reference>
<feature type="transmembrane region" description="Helical" evidence="12">
    <location>
        <begin position="52"/>
        <end position="71"/>
    </location>
</feature>
<proteinExistence type="inferred from homology"/>
<feature type="transmembrane region" description="Helical" evidence="12">
    <location>
        <begin position="188"/>
        <end position="209"/>
    </location>
</feature>
<dbReference type="EC" id="7.1.1.2" evidence="4 12"/>
<feature type="transmembrane region" description="Helical" evidence="12">
    <location>
        <begin position="157"/>
        <end position="176"/>
    </location>
</feature>
<feature type="transmembrane region" description="Helical" evidence="12">
    <location>
        <begin position="444"/>
        <end position="465"/>
    </location>
</feature>
<protein>
    <recommendedName>
        <fullName evidence="5 12">NADH-ubiquinone oxidoreductase chain 4</fullName>
        <ecNumber evidence="4 12">7.1.1.2</ecNumber>
    </recommendedName>
</protein>
<dbReference type="InterPro" id="IPR003918">
    <property type="entry name" value="NADH_UbQ_OxRdtase"/>
</dbReference>
<comment type="catalytic activity">
    <reaction evidence="12">
        <text>a ubiquinone + NADH + 5 H(+)(in) = a ubiquinol + NAD(+) + 4 H(+)(out)</text>
        <dbReference type="Rhea" id="RHEA:29091"/>
        <dbReference type="Rhea" id="RHEA-COMP:9565"/>
        <dbReference type="Rhea" id="RHEA-COMP:9566"/>
        <dbReference type="ChEBI" id="CHEBI:15378"/>
        <dbReference type="ChEBI" id="CHEBI:16389"/>
        <dbReference type="ChEBI" id="CHEBI:17976"/>
        <dbReference type="ChEBI" id="CHEBI:57540"/>
        <dbReference type="ChEBI" id="CHEBI:57945"/>
        <dbReference type="EC" id="7.1.1.2"/>
    </reaction>
</comment>
<feature type="transmembrane region" description="Helical" evidence="12">
    <location>
        <begin position="339"/>
        <end position="357"/>
    </location>
</feature>
<gene>
    <name evidence="14" type="primary">nad4</name>
    <name evidence="14" type="ORF">YC001_048</name>
</gene>
<dbReference type="GO" id="GO:0048039">
    <property type="term" value="F:ubiquinone binding"/>
    <property type="evidence" value="ECO:0007669"/>
    <property type="project" value="TreeGrafter"/>
</dbReference>
<geneLocation type="mitochondrion" evidence="14"/>
<accession>A0A0N9HIW4</accession>
<feature type="transmembrane region" description="Helical" evidence="12">
    <location>
        <begin position="91"/>
        <end position="123"/>
    </location>
</feature>
<evidence type="ECO:0000256" key="9">
    <source>
        <dbReference type="ARBA" id="ARBA00023027"/>
    </source>
</evidence>
<dbReference type="GO" id="GO:0031966">
    <property type="term" value="C:mitochondrial membrane"/>
    <property type="evidence" value="ECO:0007669"/>
    <property type="project" value="UniProtKB-SubCell"/>
</dbReference>
<keyword evidence="12 14" id="KW-0496">Mitochondrion</keyword>
<evidence type="ECO:0000259" key="13">
    <source>
        <dbReference type="Pfam" id="PF00361"/>
    </source>
</evidence>
<evidence type="ECO:0000256" key="11">
    <source>
        <dbReference type="ARBA" id="ARBA00023136"/>
    </source>
</evidence>
<name>A0A0N9HIW4_9CHLO</name>
<dbReference type="InterPro" id="IPR010227">
    <property type="entry name" value="NADH_Q_OxRdtase_chainM/4"/>
</dbReference>
<feature type="transmembrane region" description="Helical" evidence="12">
    <location>
        <begin position="515"/>
        <end position="535"/>
    </location>
</feature>
<dbReference type="EMBL" id="KT259054">
    <property type="protein sequence ID" value="ALF99716.1"/>
    <property type="molecule type" value="Genomic_DNA"/>
</dbReference>
<dbReference type="GO" id="GO:0008137">
    <property type="term" value="F:NADH dehydrogenase (ubiquinone) activity"/>
    <property type="evidence" value="ECO:0007669"/>
    <property type="project" value="UniProtKB-UniRule"/>
</dbReference>
<sequence length="536" mass="59083">MWPLVLRMCVLGTVAALYTPVEGSLLLPVLLLPLAGALLLCLLPAKESKKHKVLSLLNSLMTLVLCLRLWADFVPTATDPFQQVVSASLSWGGVLSISLAFGVDSLSLWMVLLTAALMPLAVLCSWNTQNVHSQSFYALLLALESFLFRTFCRLDTLCFYVLYECSLLPMFLLIGLGGSRARKVRAAYLLVLYTLVGSLAMLPCVLLLLSRRGTTDYMLLMQSCGSASGTGRAGSVGGLDSSIVYLLWWGFFLAFAVKVPLMPLHLWLPEAHVERSTAGSVLLRGVLLKLGTYGLLRFNLYLFPERSAYLGPRASTICLIGIVYRSLTTLRMVDLKKVVAYSSVAHMSMVVLAAFSLNEVGIVGSIMTMLAHGVRSPALFLCVGYLYDRTHTKALKYLGGRRTAMPLFSIWFFIFSLCNMRMPLTPNFVGEFLSLCGIFAQNALSLTVSLAGVILSAVYTLWAYARVVHGNPKSPYLHAMADLNRREWWTLRVLALIAVWWGLKPAAVLDSLSVLVYYWGQCTLAVYEPAVWALIP</sequence>
<feature type="transmembrane region" description="Helical" evidence="12">
    <location>
        <begin position="407"/>
        <end position="424"/>
    </location>
</feature>
<keyword evidence="11 12" id="KW-0472">Membrane</keyword>
<evidence type="ECO:0000256" key="10">
    <source>
        <dbReference type="ARBA" id="ARBA00023075"/>
    </source>
</evidence>
<comment type="function">
    <text evidence="12">Core subunit of the mitochondrial membrane respiratory chain NADH dehydrogenase (Complex I) which catalyzes electron transfer from NADH through the respiratory chain, using ubiquinone as an electron acceptor. Essential for the catalytic activity and assembly of complex I.</text>
</comment>
<dbReference type="GO" id="GO:0015990">
    <property type="term" value="P:electron transport coupled proton transport"/>
    <property type="evidence" value="ECO:0007669"/>
    <property type="project" value="TreeGrafter"/>
</dbReference>
<keyword evidence="7" id="KW-1278">Translocase</keyword>
<dbReference type="Pfam" id="PF00361">
    <property type="entry name" value="Proton_antipo_M"/>
    <property type="match status" value="1"/>
</dbReference>
<organism evidence="14">
    <name type="scientific">Sphaeropleales sp. YC001</name>
    <dbReference type="NCBI Taxonomy" id="1715688"/>
    <lineage>
        <taxon>Eukaryota</taxon>
        <taxon>Viridiplantae</taxon>
        <taxon>Chlorophyta</taxon>
        <taxon>core chlorophytes</taxon>
        <taxon>Chlorophyceae</taxon>
        <taxon>CS clade</taxon>
        <taxon>Sphaeropleales</taxon>
    </lineage>
</organism>
<keyword evidence="12" id="KW-0813">Transport</keyword>
<evidence type="ECO:0000256" key="7">
    <source>
        <dbReference type="ARBA" id="ARBA00022967"/>
    </source>
</evidence>
<feature type="transmembrane region" description="Helical" evidence="12">
    <location>
        <begin position="26"/>
        <end position="45"/>
    </location>
</feature>
<keyword evidence="10 12" id="KW-0830">Ubiquinone</keyword>
<evidence type="ECO:0000256" key="6">
    <source>
        <dbReference type="ARBA" id="ARBA00022692"/>
    </source>
</evidence>
<keyword evidence="12" id="KW-0249">Electron transport</keyword>
<dbReference type="GO" id="GO:0003954">
    <property type="term" value="F:NADH dehydrogenase activity"/>
    <property type="evidence" value="ECO:0007669"/>
    <property type="project" value="TreeGrafter"/>
</dbReference>
<dbReference type="AlphaFoldDB" id="A0A0N9HIW4"/>
<dbReference type="PRINTS" id="PR01437">
    <property type="entry name" value="NUOXDRDTASE4"/>
</dbReference>
<evidence type="ECO:0000313" key="14">
    <source>
        <dbReference type="EMBL" id="ALF99716.1"/>
    </source>
</evidence>
<dbReference type="NCBIfam" id="TIGR01972">
    <property type="entry name" value="NDH_I_M"/>
    <property type="match status" value="1"/>
</dbReference>
<keyword evidence="8 12" id="KW-1133">Transmembrane helix</keyword>
<keyword evidence="6 12" id="KW-0812">Transmembrane</keyword>